<evidence type="ECO:0000313" key="1">
    <source>
        <dbReference type="EMBL" id="KAB1062667.1"/>
    </source>
</evidence>
<protein>
    <recommendedName>
        <fullName evidence="3">Sulfotransferase domain-containing protein</fullName>
    </recommendedName>
</protein>
<proteinExistence type="predicted"/>
<evidence type="ECO:0000313" key="2">
    <source>
        <dbReference type="Proteomes" id="UP000435357"/>
    </source>
</evidence>
<evidence type="ECO:0008006" key="3">
    <source>
        <dbReference type="Google" id="ProtNLM"/>
    </source>
</evidence>
<reference evidence="1 2" key="1">
    <citation type="submission" date="2019-09" db="EMBL/GenBank/DDBJ databases">
        <title>Genomes of Cryomorphaceae.</title>
        <authorList>
            <person name="Bowman J.P."/>
        </authorList>
    </citation>
    <scope>NUCLEOTIDE SEQUENCE [LARGE SCALE GENOMIC DNA]</scope>
    <source>
        <strain evidence="1 2">KCTC 52047</strain>
    </source>
</reference>
<accession>A0A6N6M412</accession>
<dbReference type="EMBL" id="WACR01000011">
    <property type="protein sequence ID" value="KAB1062667.1"/>
    <property type="molecule type" value="Genomic_DNA"/>
</dbReference>
<dbReference type="RefSeq" id="WP_151169603.1">
    <property type="nucleotide sequence ID" value="NZ_WACR01000011.1"/>
</dbReference>
<dbReference type="AlphaFoldDB" id="A0A6N6M412"/>
<comment type="caution">
    <text evidence="1">The sequence shown here is derived from an EMBL/GenBank/DDBJ whole genome shotgun (WGS) entry which is preliminary data.</text>
</comment>
<sequence length="214" mass="25513">MSKPIILICGVPHSFTSMTANFLMNNGGYCDDTWDNPEFDLNYSRFESKELQLFLRDRKNFKDRDLSEFFDNLPKDKVVTLKAPMLIMFINEFEKFTDRPIKVVFVFRNPEDIILSSMNKGKKKSFIYFFERISWLYDFMVSSNLPVFTLVSERLLNKNEDDARRLLDFCELNRDAIDFSTIDSKKTKKRKVTYGKYRFANFFWKRLASFFKAV</sequence>
<dbReference type="Gene3D" id="3.40.50.300">
    <property type="entry name" value="P-loop containing nucleotide triphosphate hydrolases"/>
    <property type="match status" value="1"/>
</dbReference>
<organism evidence="1 2">
    <name type="scientific">Salibacter halophilus</name>
    <dbReference type="NCBI Taxonomy" id="1803916"/>
    <lineage>
        <taxon>Bacteria</taxon>
        <taxon>Pseudomonadati</taxon>
        <taxon>Bacteroidota</taxon>
        <taxon>Flavobacteriia</taxon>
        <taxon>Flavobacteriales</taxon>
        <taxon>Salibacteraceae</taxon>
        <taxon>Salibacter</taxon>
    </lineage>
</organism>
<dbReference type="OrthoDB" id="981508at2"/>
<name>A0A6N6M412_9FLAO</name>
<keyword evidence="2" id="KW-1185">Reference proteome</keyword>
<dbReference type="Proteomes" id="UP000435357">
    <property type="component" value="Unassembled WGS sequence"/>
</dbReference>
<dbReference type="InterPro" id="IPR027417">
    <property type="entry name" value="P-loop_NTPase"/>
</dbReference>
<gene>
    <name evidence="1" type="ORF">F3059_12025</name>
</gene>
<dbReference type="SUPFAM" id="SSF52540">
    <property type="entry name" value="P-loop containing nucleoside triphosphate hydrolases"/>
    <property type="match status" value="1"/>
</dbReference>